<keyword evidence="1" id="KW-1133">Transmembrane helix</keyword>
<feature type="transmembrane region" description="Helical" evidence="1">
    <location>
        <begin position="21"/>
        <end position="37"/>
    </location>
</feature>
<keyword evidence="1" id="KW-0812">Transmembrane</keyword>
<organism evidence="2">
    <name type="scientific">Gongylonema pulchrum</name>
    <dbReference type="NCBI Taxonomy" id="637853"/>
    <lineage>
        <taxon>Eukaryota</taxon>
        <taxon>Metazoa</taxon>
        <taxon>Ecdysozoa</taxon>
        <taxon>Nematoda</taxon>
        <taxon>Chromadorea</taxon>
        <taxon>Rhabditida</taxon>
        <taxon>Spirurina</taxon>
        <taxon>Spiruromorpha</taxon>
        <taxon>Spiruroidea</taxon>
        <taxon>Gongylonematidae</taxon>
        <taxon>Gongylonema</taxon>
    </lineage>
</organism>
<evidence type="ECO:0000256" key="1">
    <source>
        <dbReference type="SAM" id="Phobius"/>
    </source>
</evidence>
<evidence type="ECO:0000313" key="2">
    <source>
        <dbReference type="WBParaSite" id="GPUH_0001008701-mRNA-1"/>
    </source>
</evidence>
<sequence>LKKIRKQRMRRTRTRNAPIQQLFYSCYSLFMLLLVHYC</sequence>
<dbReference type="AlphaFoldDB" id="A0A183DMY4"/>
<proteinExistence type="predicted"/>
<keyword evidence="1" id="KW-0472">Membrane</keyword>
<name>A0A183DMY4_9BILA</name>
<protein>
    <submittedName>
        <fullName evidence="2">Ovule protein</fullName>
    </submittedName>
</protein>
<reference evidence="2" key="1">
    <citation type="submission" date="2016-06" db="UniProtKB">
        <authorList>
            <consortium name="WormBaseParasite"/>
        </authorList>
    </citation>
    <scope>IDENTIFICATION</scope>
</reference>
<dbReference type="WBParaSite" id="GPUH_0001008701-mRNA-1">
    <property type="protein sequence ID" value="GPUH_0001008701-mRNA-1"/>
    <property type="gene ID" value="GPUH_0001008701"/>
</dbReference>
<accession>A0A183DMY4</accession>